<keyword evidence="2" id="KW-1185">Reference proteome</keyword>
<sequence>MGPWAGEGKDWRELASNLSLAQGQGSSWLKLCGGWGPSGQKLGDGGASVGADWGEAQEWRWVVARHGVATGKLSVIDLASKLWRKHRVAMVETQCNSEPNGSQYMCGTSKVSCWRLAQAQPQWGASFVSGEVLVLLSSTVLQCVQFKWAKTKDITGQILGFEGHLGKCFALAGVFTSK</sequence>
<gene>
    <name evidence="1" type="ORF">GUJ93_ZPchr0010g7542</name>
</gene>
<comment type="caution">
    <text evidence="1">The sequence shown here is derived from an EMBL/GenBank/DDBJ whole genome shotgun (WGS) entry which is preliminary data.</text>
</comment>
<reference evidence="1" key="2">
    <citation type="submission" date="2021-02" db="EMBL/GenBank/DDBJ databases">
        <authorList>
            <person name="Kimball J.A."/>
            <person name="Haas M.W."/>
            <person name="Macchietto M."/>
            <person name="Kono T."/>
            <person name="Duquette J."/>
            <person name="Shao M."/>
        </authorList>
    </citation>
    <scope>NUCLEOTIDE SEQUENCE</scope>
    <source>
        <tissue evidence="1">Fresh leaf tissue</tissue>
    </source>
</reference>
<evidence type="ECO:0000313" key="2">
    <source>
        <dbReference type="Proteomes" id="UP000729402"/>
    </source>
</evidence>
<dbReference type="AlphaFoldDB" id="A0A8J6BGJ1"/>
<protein>
    <submittedName>
        <fullName evidence="1">Uncharacterized protein</fullName>
    </submittedName>
</protein>
<accession>A0A8J6BGJ1</accession>
<dbReference type="EMBL" id="JAAALK010000082">
    <property type="protein sequence ID" value="KAG8084220.1"/>
    <property type="molecule type" value="Genomic_DNA"/>
</dbReference>
<name>A0A8J6BGJ1_ZIZPA</name>
<proteinExistence type="predicted"/>
<organism evidence="1 2">
    <name type="scientific">Zizania palustris</name>
    <name type="common">Northern wild rice</name>
    <dbReference type="NCBI Taxonomy" id="103762"/>
    <lineage>
        <taxon>Eukaryota</taxon>
        <taxon>Viridiplantae</taxon>
        <taxon>Streptophyta</taxon>
        <taxon>Embryophyta</taxon>
        <taxon>Tracheophyta</taxon>
        <taxon>Spermatophyta</taxon>
        <taxon>Magnoliopsida</taxon>
        <taxon>Liliopsida</taxon>
        <taxon>Poales</taxon>
        <taxon>Poaceae</taxon>
        <taxon>BOP clade</taxon>
        <taxon>Oryzoideae</taxon>
        <taxon>Oryzeae</taxon>
        <taxon>Zizaniinae</taxon>
        <taxon>Zizania</taxon>
    </lineage>
</organism>
<evidence type="ECO:0000313" key="1">
    <source>
        <dbReference type="EMBL" id="KAG8084220.1"/>
    </source>
</evidence>
<dbReference type="Proteomes" id="UP000729402">
    <property type="component" value="Unassembled WGS sequence"/>
</dbReference>
<reference evidence="1" key="1">
    <citation type="journal article" date="2021" name="bioRxiv">
        <title>Whole Genome Assembly and Annotation of Northern Wild Rice, Zizania palustris L., Supports a Whole Genome Duplication in the Zizania Genus.</title>
        <authorList>
            <person name="Haas M."/>
            <person name="Kono T."/>
            <person name="Macchietto M."/>
            <person name="Millas R."/>
            <person name="McGilp L."/>
            <person name="Shao M."/>
            <person name="Duquette J."/>
            <person name="Hirsch C.N."/>
            <person name="Kimball J."/>
        </authorList>
    </citation>
    <scope>NUCLEOTIDE SEQUENCE</scope>
    <source>
        <tissue evidence="1">Fresh leaf tissue</tissue>
    </source>
</reference>